<evidence type="ECO:0000256" key="2">
    <source>
        <dbReference type="SAM" id="Phobius"/>
    </source>
</evidence>
<dbReference type="EMBL" id="JAWJYN010000002">
    <property type="protein sequence ID" value="MDZ8161827.1"/>
    <property type="molecule type" value="Genomic_DNA"/>
</dbReference>
<feature type="compositionally biased region" description="Pro residues" evidence="1">
    <location>
        <begin position="52"/>
        <end position="72"/>
    </location>
</feature>
<keyword evidence="2" id="KW-0812">Transmembrane</keyword>
<feature type="region of interest" description="Disordered" evidence="1">
    <location>
        <begin position="1"/>
        <end position="96"/>
    </location>
</feature>
<proteinExistence type="predicted"/>
<feature type="transmembrane region" description="Helical" evidence="2">
    <location>
        <begin position="198"/>
        <end position="226"/>
    </location>
</feature>
<feature type="compositionally biased region" description="Low complexity" evidence="1">
    <location>
        <begin position="73"/>
        <end position="83"/>
    </location>
</feature>
<gene>
    <name evidence="3" type="ORF">R2Q92_08225</name>
</gene>
<feature type="transmembrane region" description="Helical" evidence="2">
    <location>
        <begin position="170"/>
        <end position="191"/>
    </location>
</feature>
<organism evidence="3 4">
    <name type="scientific">Microbacterium aquimaris</name>
    <dbReference type="NCBI Taxonomy" id="459816"/>
    <lineage>
        <taxon>Bacteria</taxon>
        <taxon>Bacillati</taxon>
        <taxon>Actinomycetota</taxon>
        <taxon>Actinomycetes</taxon>
        <taxon>Micrococcales</taxon>
        <taxon>Microbacteriaceae</taxon>
        <taxon>Microbacterium</taxon>
    </lineage>
</organism>
<comment type="caution">
    <text evidence="3">The sequence shown here is derived from an EMBL/GenBank/DDBJ whole genome shotgun (WGS) entry which is preliminary data.</text>
</comment>
<name>A0ABU5N6W9_9MICO</name>
<dbReference type="RefSeq" id="WP_206697356.1">
    <property type="nucleotide sequence ID" value="NZ_BAAAPT010000002.1"/>
</dbReference>
<evidence type="ECO:0000313" key="3">
    <source>
        <dbReference type="EMBL" id="MDZ8161827.1"/>
    </source>
</evidence>
<evidence type="ECO:0000313" key="4">
    <source>
        <dbReference type="Proteomes" id="UP001291912"/>
    </source>
</evidence>
<feature type="compositionally biased region" description="Basic and acidic residues" evidence="1">
    <location>
        <begin position="1"/>
        <end position="11"/>
    </location>
</feature>
<feature type="transmembrane region" description="Helical" evidence="2">
    <location>
        <begin position="112"/>
        <end position="136"/>
    </location>
</feature>
<evidence type="ECO:0000256" key="1">
    <source>
        <dbReference type="SAM" id="MobiDB-lite"/>
    </source>
</evidence>
<keyword evidence="4" id="KW-1185">Reference proteome</keyword>
<dbReference type="Proteomes" id="UP001291912">
    <property type="component" value="Unassembled WGS sequence"/>
</dbReference>
<keyword evidence="2" id="KW-1133">Transmembrane helix</keyword>
<keyword evidence="2" id="KW-0472">Membrane</keyword>
<protein>
    <recommendedName>
        <fullName evidence="5">Yip1 domain-containing protein</fullName>
    </recommendedName>
</protein>
<sequence>MSEPAEPRDPDPQGAPGADRTSSPPAAGTPRVSPPPPYVPPAATASAAGAGTPPPAGYPQQPPQPTWAPPAATPGTAPNTAPPYGHLATPPAYGQPAWQPGGDAARAAGLGIVAFVVAAVAGLLVPTLGAVTGYAIGEGLGAELGDLPADSDFDLALLAPVRELILFAEITFWSGTILGIWGLVQGIVAAVTGRGRGWAIAAIVLAALGPIVYGTLVYVLLFIGLATGAMATLPTP</sequence>
<reference evidence="3 4" key="1">
    <citation type="submission" date="2023-10" db="EMBL/GenBank/DDBJ databases">
        <title>Microbacterium xanthum sp. nov., isolated from seaweed.</title>
        <authorList>
            <person name="Lee S.D."/>
        </authorList>
    </citation>
    <scope>NUCLEOTIDE SEQUENCE [LARGE SCALE GENOMIC DNA]</scope>
    <source>
        <strain evidence="3 4">KCTC 19124</strain>
    </source>
</reference>
<evidence type="ECO:0008006" key="5">
    <source>
        <dbReference type="Google" id="ProtNLM"/>
    </source>
</evidence>
<accession>A0ABU5N6W9</accession>
<feature type="compositionally biased region" description="Low complexity" evidence="1">
    <location>
        <begin position="41"/>
        <end position="51"/>
    </location>
</feature>